<name>A0A540V5D5_9BACL</name>
<dbReference type="RefSeq" id="WP_141601126.1">
    <property type="nucleotide sequence ID" value="NZ_JARMSB010000008.1"/>
</dbReference>
<protein>
    <submittedName>
        <fullName evidence="3">Aldo/keto reductase</fullName>
    </submittedName>
</protein>
<dbReference type="PRINTS" id="PR00069">
    <property type="entry name" value="ALDKETRDTASE"/>
</dbReference>
<sequence>MEKRVRLGKSDLYVNPIGLGANAIGGHNIHPDLDEEEGKELVRVAVEHGINFIDTAYWYGLGRSEELIGEVIEELGKRNELIIATKVGPKLVNGQRVNDNSPAFLKEEVEKSLRRLKTDYIDLLYIHFPDEHTPKDEAIGALKEIKDEGKIRAIGVSNFSMEQLKEANKDGYVDVVQGHYNLIHREAEKELFPYTLEHQIAFIPYFPLASGLLTGKYTKDTEIPEYRKKSPFFQKETYDKVVEKVDRLRPIAKARNVEVANVVLAWYLAQEAVTAIIPGAKHAKQVLNNLKTADVALSKEEIQEIDELFKND</sequence>
<dbReference type="FunFam" id="3.20.20.100:FF:000004">
    <property type="entry name" value="Oxidoreductase, aldo/keto reductase"/>
    <property type="match status" value="1"/>
</dbReference>
<evidence type="ECO:0000259" key="2">
    <source>
        <dbReference type="Pfam" id="PF00248"/>
    </source>
</evidence>
<organism evidence="3 4">
    <name type="scientific">Ureibacillus terrenus</name>
    <dbReference type="NCBI Taxonomy" id="118246"/>
    <lineage>
        <taxon>Bacteria</taxon>
        <taxon>Bacillati</taxon>
        <taxon>Bacillota</taxon>
        <taxon>Bacilli</taxon>
        <taxon>Bacillales</taxon>
        <taxon>Caryophanaceae</taxon>
        <taxon>Ureibacillus</taxon>
    </lineage>
</organism>
<gene>
    <name evidence="3" type="ORF">FKZ59_02335</name>
</gene>
<keyword evidence="1" id="KW-0560">Oxidoreductase</keyword>
<evidence type="ECO:0000256" key="1">
    <source>
        <dbReference type="ARBA" id="ARBA00023002"/>
    </source>
</evidence>
<dbReference type="Gene3D" id="3.20.20.100">
    <property type="entry name" value="NADP-dependent oxidoreductase domain"/>
    <property type="match status" value="1"/>
</dbReference>
<dbReference type="GO" id="GO:0005829">
    <property type="term" value="C:cytosol"/>
    <property type="evidence" value="ECO:0007669"/>
    <property type="project" value="UniProtKB-ARBA"/>
</dbReference>
<dbReference type="EMBL" id="VIGD01000002">
    <property type="protein sequence ID" value="TQE91952.1"/>
    <property type="molecule type" value="Genomic_DNA"/>
</dbReference>
<dbReference type="Pfam" id="PF00248">
    <property type="entry name" value="Aldo_ket_red"/>
    <property type="match status" value="1"/>
</dbReference>
<dbReference type="SUPFAM" id="SSF51430">
    <property type="entry name" value="NAD(P)-linked oxidoreductase"/>
    <property type="match status" value="1"/>
</dbReference>
<dbReference type="PANTHER" id="PTHR43364:SF4">
    <property type="entry name" value="NAD(P)-LINKED OXIDOREDUCTASE SUPERFAMILY PROTEIN"/>
    <property type="match status" value="1"/>
</dbReference>
<dbReference type="InterPro" id="IPR050523">
    <property type="entry name" value="AKR_Detox_Biosynth"/>
</dbReference>
<accession>A0A540V5D5</accession>
<dbReference type="GO" id="GO:0016491">
    <property type="term" value="F:oxidoreductase activity"/>
    <property type="evidence" value="ECO:0007669"/>
    <property type="project" value="UniProtKB-KW"/>
</dbReference>
<dbReference type="Proteomes" id="UP000315753">
    <property type="component" value="Unassembled WGS sequence"/>
</dbReference>
<dbReference type="InterPro" id="IPR018170">
    <property type="entry name" value="Aldo/ket_reductase_CS"/>
</dbReference>
<keyword evidence="4" id="KW-1185">Reference proteome</keyword>
<dbReference type="OrthoDB" id="9773828at2"/>
<dbReference type="PROSITE" id="PS00062">
    <property type="entry name" value="ALDOKETO_REDUCTASE_2"/>
    <property type="match status" value="1"/>
</dbReference>
<comment type="caution">
    <text evidence="3">The sequence shown here is derived from an EMBL/GenBank/DDBJ whole genome shotgun (WGS) entry which is preliminary data.</text>
</comment>
<feature type="domain" description="NADP-dependent oxidoreductase" evidence="2">
    <location>
        <begin position="16"/>
        <end position="308"/>
    </location>
</feature>
<dbReference type="PANTHER" id="PTHR43364">
    <property type="entry name" value="NADH-SPECIFIC METHYLGLYOXAL REDUCTASE-RELATED"/>
    <property type="match status" value="1"/>
</dbReference>
<dbReference type="InterPro" id="IPR020471">
    <property type="entry name" value="AKR"/>
</dbReference>
<evidence type="ECO:0000313" key="4">
    <source>
        <dbReference type="Proteomes" id="UP000315753"/>
    </source>
</evidence>
<dbReference type="InterPro" id="IPR036812">
    <property type="entry name" value="NAD(P)_OxRdtase_dom_sf"/>
</dbReference>
<evidence type="ECO:0000313" key="3">
    <source>
        <dbReference type="EMBL" id="TQE91952.1"/>
    </source>
</evidence>
<dbReference type="InterPro" id="IPR023210">
    <property type="entry name" value="NADP_OxRdtase_dom"/>
</dbReference>
<reference evidence="3 4" key="1">
    <citation type="submission" date="2019-06" db="EMBL/GenBank/DDBJ databases">
        <title>Genome sequence of Ureibacillus terrenus.</title>
        <authorList>
            <person name="Maclea K.S."/>
            <person name="Simoes M."/>
        </authorList>
    </citation>
    <scope>NUCLEOTIDE SEQUENCE [LARGE SCALE GENOMIC DNA]</scope>
    <source>
        <strain evidence="3 4">ATCC BAA-384</strain>
    </source>
</reference>
<proteinExistence type="predicted"/>
<dbReference type="AlphaFoldDB" id="A0A540V5D5"/>